<evidence type="ECO:0000313" key="1">
    <source>
        <dbReference type="EMBL" id="TWH70789.1"/>
    </source>
</evidence>
<comment type="caution">
    <text evidence="1">The sequence shown here is derived from an EMBL/GenBank/DDBJ whole genome shotgun (WGS) entry which is preliminary data.</text>
</comment>
<keyword evidence="2" id="KW-1185">Reference proteome</keyword>
<accession>A0A562IID5</accession>
<evidence type="ECO:0000313" key="2">
    <source>
        <dbReference type="Proteomes" id="UP000319825"/>
    </source>
</evidence>
<dbReference type="Proteomes" id="UP000319825">
    <property type="component" value="Unassembled WGS sequence"/>
</dbReference>
<organism evidence="1 2">
    <name type="scientific">Micromonospora olivasterospora</name>
    <dbReference type="NCBI Taxonomy" id="1880"/>
    <lineage>
        <taxon>Bacteria</taxon>
        <taxon>Bacillati</taxon>
        <taxon>Actinomycetota</taxon>
        <taxon>Actinomycetes</taxon>
        <taxon>Micromonosporales</taxon>
        <taxon>Micromonosporaceae</taxon>
        <taxon>Micromonospora</taxon>
    </lineage>
</organism>
<proteinExistence type="predicted"/>
<name>A0A562IID5_MICOL</name>
<dbReference type="RefSeq" id="WP_211372727.1">
    <property type="nucleotide sequence ID" value="NZ_BAAATQ010000117.1"/>
</dbReference>
<reference evidence="1 2" key="1">
    <citation type="submission" date="2019-07" db="EMBL/GenBank/DDBJ databases">
        <title>R&amp;d 2014.</title>
        <authorList>
            <person name="Klenk H.-P."/>
        </authorList>
    </citation>
    <scope>NUCLEOTIDE SEQUENCE [LARGE SCALE GENOMIC DNA]</scope>
    <source>
        <strain evidence="1 2">DSM 43868</strain>
    </source>
</reference>
<sequence>MTGHPDADSLADRHRHGLDTFAKAWAKGLHRAHYVPISSAERYRIVSGLAERLVGGLFAEPPDPTCGFGVGEDLVAAGFASPDALGRTIAVLNTRLAADLGLPADAAVCVRLTALLEGLAAGFTAAVHDRSLDAQDAVRLAALAAQARAEQALRANEARFRHLATHDA</sequence>
<protein>
    <submittedName>
        <fullName evidence="1">Uncharacterized protein</fullName>
    </submittedName>
</protein>
<gene>
    <name evidence="1" type="ORF">JD77_05814</name>
</gene>
<dbReference type="EMBL" id="VLKE01000001">
    <property type="protein sequence ID" value="TWH70789.1"/>
    <property type="molecule type" value="Genomic_DNA"/>
</dbReference>
<dbReference type="AlphaFoldDB" id="A0A562IID5"/>